<reference evidence="1" key="2">
    <citation type="journal article" date="2015" name="Data Brief">
        <title>Shoot transcriptome of the giant reed, Arundo donax.</title>
        <authorList>
            <person name="Barrero R.A."/>
            <person name="Guerrero F.D."/>
            <person name="Moolhuijzen P."/>
            <person name="Goolsby J.A."/>
            <person name="Tidwell J."/>
            <person name="Bellgard S.E."/>
            <person name="Bellgard M.I."/>
        </authorList>
    </citation>
    <scope>NUCLEOTIDE SEQUENCE</scope>
    <source>
        <tissue evidence="1">Shoot tissue taken approximately 20 cm above the soil surface</tissue>
    </source>
</reference>
<dbReference type="EMBL" id="GBRH01194942">
    <property type="protein sequence ID" value="JAE02954.1"/>
    <property type="molecule type" value="Transcribed_RNA"/>
</dbReference>
<evidence type="ECO:0000313" key="1">
    <source>
        <dbReference type="EMBL" id="JAE02954.1"/>
    </source>
</evidence>
<organism evidence="1">
    <name type="scientific">Arundo donax</name>
    <name type="common">Giant reed</name>
    <name type="synonym">Donax arundinaceus</name>
    <dbReference type="NCBI Taxonomy" id="35708"/>
    <lineage>
        <taxon>Eukaryota</taxon>
        <taxon>Viridiplantae</taxon>
        <taxon>Streptophyta</taxon>
        <taxon>Embryophyta</taxon>
        <taxon>Tracheophyta</taxon>
        <taxon>Spermatophyta</taxon>
        <taxon>Magnoliopsida</taxon>
        <taxon>Liliopsida</taxon>
        <taxon>Poales</taxon>
        <taxon>Poaceae</taxon>
        <taxon>PACMAD clade</taxon>
        <taxon>Arundinoideae</taxon>
        <taxon>Arundineae</taxon>
        <taxon>Arundo</taxon>
    </lineage>
</organism>
<proteinExistence type="predicted"/>
<reference evidence="1" key="1">
    <citation type="submission" date="2014-09" db="EMBL/GenBank/DDBJ databases">
        <authorList>
            <person name="Magalhaes I.L.F."/>
            <person name="Oliveira U."/>
            <person name="Santos F.R."/>
            <person name="Vidigal T.H.D.A."/>
            <person name="Brescovit A.D."/>
            <person name="Santos A.J."/>
        </authorList>
    </citation>
    <scope>NUCLEOTIDE SEQUENCE</scope>
    <source>
        <tissue evidence="1">Shoot tissue taken approximately 20 cm above the soil surface</tissue>
    </source>
</reference>
<protein>
    <submittedName>
        <fullName evidence="1">Uncharacterized protein</fullName>
    </submittedName>
</protein>
<sequence length="149" mass="17661">MLRRRRGQRTLAGKELLDLLALIYCRRRTSILMPLTTRTTTRRRTSQRITQRLIKRPSLRRRRTMETILFAESLVTLLVNARTANGTKSLQTWLLARLLEEHRGWRDLLLADGKRITCSCSWCWYDQSEVYYGKNHAIEERAACPFHQE</sequence>
<dbReference type="AlphaFoldDB" id="A0A0A9EVD1"/>
<accession>A0A0A9EVD1</accession>
<name>A0A0A9EVD1_ARUDO</name>